<dbReference type="RefSeq" id="WP_269657847.1">
    <property type="nucleotide sequence ID" value="NZ_CP114413.1"/>
</dbReference>
<feature type="compositionally biased region" description="Pro residues" evidence="1">
    <location>
        <begin position="77"/>
        <end position="86"/>
    </location>
</feature>
<name>A0ABY7K6K8_9ACTN</name>
<protein>
    <recommendedName>
        <fullName evidence="4">Minor tail protein</fullName>
    </recommendedName>
</protein>
<proteinExistence type="predicted"/>
<keyword evidence="3" id="KW-1185">Reference proteome</keyword>
<reference evidence="2" key="1">
    <citation type="submission" date="2022-12" db="EMBL/GenBank/DDBJ databases">
        <authorList>
            <person name="Ruckert C."/>
            <person name="Busche T."/>
            <person name="Kalinowski J."/>
            <person name="Wittmann C."/>
        </authorList>
    </citation>
    <scope>NUCLEOTIDE SEQUENCE</scope>
    <source>
        <strain evidence="2">DSM 40467</strain>
    </source>
</reference>
<gene>
    <name evidence="2" type="ORF">STRCI_001258</name>
</gene>
<sequence>MPDFADFRGLLASRHTLVGQALTTVSSGACVASVGGIEVTVRAVSGLAVAVGDQLLIVRHGSVYWAVAVTVAAPAVPPPPPPPPEEPGPDIGDSAPAPKPVVTTGSLVCSPVATASYRDGKWRTDIGSTNNADTFQGKYGGSSFGRNTGCAFYGSKPRTLAGATVTKATLKVRRLTAGDYAARTPTLRLVTQSTRPSGAPTLNESTSGPSLAVGATASAFVIPDSWAQAMVDGDRGGLAISIGSDSPYIRFAGRGSWSAAWTLTIYWRRSS</sequence>
<accession>A0ABY7K6K8</accession>
<dbReference type="Proteomes" id="UP001164439">
    <property type="component" value="Chromosome"/>
</dbReference>
<evidence type="ECO:0008006" key="4">
    <source>
        <dbReference type="Google" id="ProtNLM"/>
    </source>
</evidence>
<evidence type="ECO:0000256" key="1">
    <source>
        <dbReference type="SAM" id="MobiDB-lite"/>
    </source>
</evidence>
<dbReference type="EMBL" id="CP114413">
    <property type="protein sequence ID" value="WAZ20159.1"/>
    <property type="molecule type" value="Genomic_DNA"/>
</dbReference>
<feature type="region of interest" description="Disordered" evidence="1">
    <location>
        <begin position="77"/>
        <end position="97"/>
    </location>
</feature>
<organism evidence="2 3">
    <name type="scientific">Streptomyces cinnabarinus</name>
    <dbReference type="NCBI Taxonomy" id="67287"/>
    <lineage>
        <taxon>Bacteria</taxon>
        <taxon>Bacillati</taxon>
        <taxon>Actinomycetota</taxon>
        <taxon>Actinomycetes</taxon>
        <taxon>Kitasatosporales</taxon>
        <taxon>Streptomycetaceae</taxon>
        <taxon>Streptomyces</taxon>
    </lineage>
</organism>
<evidence type="ECO:0000313" key="3">
    <source>
        <dbReference type="Proteomes" id="UP001164439"/>
    </source>
</evidence>
<evidence type="ECO:0000313" key="2">
    <source>
        <dbReference type="EMBL" id="WAZ20159.1"/>
    </source>
</evidence>